<dbReference type="InterPro" id="IPR036390">
    <property type="entry name" value="WH_DNA-bd_sf"/>
</dbReference>
<dbReference type="Gene3D" id="1.10.1790.10">
    <property type="entry name" value="PRD domain"/>
    <property type="match status" value="1"/>
</dbReference>
<keyword evidence="1" id="KW-0808">Transferase</keyword>
<dbReference type="EMBL" id="JBHSGS010000018">
    <property type="protein sequence ID" value="MFC4718847.1"/>
    <property type="molecule type" value="Genomic_DNA"/>
</dbReference>
<dbReference type="SUPFAM" id="SSF46785">
    <property type="entry name" value="Winged helix' DNA-binding domain"/>
    <property type="match status" value="1"/>
</dbReference>
<dbReference type="InterPro" id="IPR003593">
    <property type="entry name" value="AAA+_ATPase"/>
</dbReference>
<organism evidence="8 9">
    <name type="scientific">Enterococcus lemanii</name>
    <dbReference type="NCBI Taxonomy" id="1159752"/>
    <lineage>
        <taxon>Bacteria</taxon>
        <taxon>Bacillati</taxon>
        <taxon>Bacillota</taxon>
        <taxon>Bacilli</taxon>
        <taxon>Lactobacillales</taxon>
        <taxon>Enterococcaceae</taxon>
        <taxon>Enterococcus</taxon>
    </lineage>
</organism>
<dbReference type="RefSeq" id="WP_204654125.1">
    <property type="nucleotide sequence ID" value="NZ_JAFBFD010000020.1"/>
</dbReference>
<dbReference type="Pfam" id="PF00874">
    <property type="entry name" value="PRD"/>
    <property type="match status" value="1"/>
</dbReference>
<dbReference type="Proteomes" id="UP001595969">
    <property type="component" value="Unassembled WGS sequence"/>
</dbReference>
<keyword evidence="2" id="KW-0547">Nucleotide-binding</keyword>
<dbReference type="Pfam" id="PF00158">
    <property type="entry name" value="Sigma54_activat"/>
    <property type="match status" value="1"/>
</dbReference>
<reference evidence="9" key="1">
    <citation type="journal article" date="2019" name="Int. J. Syst. Evol. Microbiol.">
        <title>The Global Catalogue of Microorganisms (GCM) 10K type strain sequencing project: providing services to taxonomists for standard genome sequencing and annotation.</title>
        <authorList>
            <consortium name="The Broad Institute Genomics Platform"/>
            <consortium name="The Broad Institute Genome Sequencing Center for Infectious Disease"/>
            <person name="Wu L."/>
            <person name="Ma J."/>
        </authorList>
    </citation>
    <scope>NUCLEOTIDE SEQUENCE [LARGE SCALE GENOMIC DNA]</scope>
    <source>
        <strain evidence="9">CGMCC 1.19032</strain>
    </source>
</reference>
<evidence type="ECO:0000313" key="8">
    <source>
        <dbReference type="EMBL" id="MFC4718847.1"/>
    </source>
</evidence>
<keyword evidence="3" id="KW-0067">ATP-binding</keyword>
<accession>A0ABV9MS75</accession>
<feature type="domain" description="PRD" evidence="7">
    <location>
        <begin position="726"/>
        <end position="830"/>
    </location>
</feature>
<evidence type="ECO:0000256" key="1">
    <source>
        <dbReference type="ARBA" id="ARBA00022679"/>
    </source>
</evidence>
<dbReference type="Gene3D" id="3.40.50.510">
    <property type="entry name" value="Phosphotransferase system, mannose-type IIA component"/>
    <property type="match status" value="1"/>
</dbReference>
<evidence type="ECO:0000259" key="7">
    <source>
        <dbReference type="PROSITE" id="PS51372"/>
    </source>
</evidence>
<evidence type="ECO:0000256" key="2">
    <source>
        <dbReference type="ARBA" id="ARBA00022741"/>
    </source>
</evidence>
<dbReference type="SUPFAM" id="SSF63520">
    <property type="entry name" value="PTS-regulatory domain, PRD"/>
    <property type="match status" value="1"/>
</dbReference>
<feature type="domain" description="Sigma-54 factor interaction" evidence="5">
    <location>
        <begin position="111"/>
        <end position="345"/>
    </location>
</feature>
<dbReference type="Pfam" id="PF03610">
    <property type="entry name" value="EIIA-man"/>
    <property type="match status" value="1"/>
</dbReference>
<dbReference type="InterPro" id="IPR004701">
    <property type="entry name" value="PTS_EIIA_man-typ"/>
</dbReference>
<dbReference type="PROSITE" id="PS50045">
    <property type="entry name" value="SIGMA54_INTERACT_4"/>
    <property type="match status" value="1"/>
</dbReference>
<dbReference type="Gene3D" id="3.40.50.300">
    <property type="entry name" value="P-loop containing nucleotide triphosphate hydrolases"/>
    <property type="match status" value="1"/>
</dbReference>
<dbReference type="PANTHER" id="PTHR32071:SF90">
    <property type="entry name" value="TRANSCRIPTIONAL REGULATORY PROTEIN LEVR"/>
    <property type="match status" value="1"/>
</dbReference>
<dbReference type="InterPro" id="IPR027417">
    <property type="entry name" value="P-loop_NTPase"/>
</dbReference>
<dbReference type="SMART" id="SM00382">
    <property type="entry name" value="AAA"/>
    <property type="match status" value="1"/>
</dbReference>
<keyword evidence="9" id="KW-1185">Reference proteome</keyword>
<sequence>MRRLDKVYDKMKELSRAQVVLYGKEIQGVTALDISEALNLERANVSKDLNKLVSEGKAFKINTRPVLFFSTVVIEEKFGLELPTTSFESMVEFKLLFKGRKEVEEQAFRSLVGAAGSLKEAVKKAQAAILYPPNGLTTLITGETGVGKSLFAENMFQYAKKREIIQENAPFIIFNCADFADNQQLLLSHLFGYKKGAFTGADSDSRGLVDAAKEGFLFLDEVHRLSAKGQEMLFYLMDKGTYKRLGEVDQVEHANIHLIMATTEEPTNVMLNTFLRRIPVHIHLPSLYQKDWREKLEFIYSFIQEESQRIQKPIRVPQEVFVLLLNYHFAGNIGQMKSEIQYTCAHAFIDSLNGQKEEIVLKVNHLPLEIAQEISGLEEKRKEFYQLPESVRFESTATSRPAFINKQEEKIYEQMRSGLSLLGGSYSLASSKKWLRELLSEYMDKIVEKVTGQIYVEEEVVGEMQVPPAIYDMVQAVLAEYIEPAQRAFYTQMVAYHLTIVLKTHSFAENLKIEKEILMQHFLPVSSLITTITNELERNLQVSEKIHLSEFDRQVLEQILNYLLSEKIQPHVGILVVMHGESTASSIAKTVNDLLGITSVEAVNMHLDEKVKTVYLQTKAKVTELDEGLGVLILADMGSIKSFEQKLIEECSLKVRVMDMASTPLVLEAAKQSLNRQLSLDELVLSLSTTMARHWQRDQNQEEIGPPLRYFESLVMQQLKQILIFLDPNKIYPLFKNVLSKLENDLAIEVSDEFLLKFIFHNGCMLEKVLTEKGVPSQKSLSSAPKDLVYLKVQEVYQIVEEYFGISLPEEELNNIVDMLRYEYPYLWEEPTSYLTDTRE</sequence>
<gene>
    <name evidence="8" type="ORF">ACFO5I_03690</name>
</gene>
<dbReference type="InterPro" id="IPR036662">
    <property type="entry name" value="PTS_EIIA_man-typ_sf"/>
</dbReference>
<dbReference type="SUPFAM" id="SSF53062">
    <property type="entry name" value="PTS system fructose IIA component-like"/>
    <property type="match status" value="1"/>
</dbReference>
<evidence type="ECO:0000256" key="4">
    <source>
        <dbReference type="ARBA" id="ARBA00023125"/>
    </source>
</evidence>
<evidence type="ECO:0000259" key="6">
    <source>
        <dbReference type="PROSITE" id="PS51096"/>
    </source>
</evidence>
<evidence type="ECO:0000313" key="9">
    <source>
        <dbReference type="Proteomes" id="UP001595969"/>
    </source>
</evidence>
<dbReference type="PROSITE" id="PS51096">
    <property type="entry name" value="PTS_EIIA_TYPE_4"/>
    <property type="match status" value="1"/>
</dbReference>
<dbReference type="SUPFAM" id="SSF52540">
    <property type="entry name" value="P-loop containing nucleoside triphosphate hydrolases"/>
    <property type="match status" value="1"/>
</dbReference>
<dbReference type="InterPro" id="IPR036634">
    <property type="entry name" value="PRD_sf"/>
</dbReference>
<keyword evidence="4" id="KW-0238">DNA-binding</keyword>
<dbReference type="InterPro" id="IPR002078">
    <property type="entry name" value="Sigma_54_int"/>
</dbReference>
<dbReference type="PROSITE" id="PS51372">
    <property type="entry name" value="PRD_2"/>
    <property type="match status" value="1"/>
</dbReference>
<protein>
    <submittedName>
        <fullName evidence="8">Sigma 54-interacting transcriptional regulator</fullName>
    </submittedName>
</protein>
<evidence type="ECO:0000256" key="3">
    <source>
        <dbReference type="ARBA" id="ARBA00022840"/>
    </source>
</evidence>
<dbReference type="PANTHER" id="PTHR32071">
    <property type="entry name" value="TRANSCRIPTIONAL REGULATORY PROTEIN"/>
    <property type="match status" value="1"/>
</dbReference>
<comment type="caution">
    <text evidence="8">The sequence shown here is derived from an EMBL/GenBank/DDBJ whole genome shotgun (WGS) entry which is preliminary data.</text>
</comment>
<dbReference type="CDD" id="cd00009">
    <property type="entry name" value="AAA"/>
    <property type="match status" value="1"/>
</dbReference>
<feature type="domain" description="PTS EIIA type-4" evidence="6">
    <location>
        <begin position="571"/>
        <end position="704"/>
    </location>
</feature>
<evidence type="ECO:0000259" key="5">
    <source>
        <dbReference type="PROSITE" id="PS50045"/>
    </source>
</evidence>
<proteinExistence type="predicted"/>
<name>A0ABV9MS75_9ENTE</name>
<dbReference type="InterPro" id="IPR011608">
    <property type="entry name" value="PRD"/>
</dbReference>